<gene>
    <name evidence="2" type="ORF">VTK73DRAFT_3616</name>
</gene>
<keyword evidence="1" id="KW-0812">Transmembrane</keyword>
<keyword evidence="1" id="KW-0472">Membrane</keyword>
<evidence type="ECO:0000256" key="1">
    <source>
        <dbReference type="SAM" id="Phobius"/>
    </source>
</evidence>
<reference evidence="2 3" key="1">
    <citation type="journal article" date="2024" name="Commun. Biol.">
        <title>Comparative genomic analysis of thermophilic fungi reveals convergent evolutionary adaptations and gene losses.</title>
        <authorList>
            <person name="Steindorff A.S."/>
            <person name="Aguilar-Pontes M.V."/>
            <person name="Robinson A.J."/>
            <person name="Andreopoulos B."/>
            <person name="LaButti K."/>
            <person name="Kuo A."/>
            <person name="Mondo S."/>
            <person name="Riley R."/>
            <person name="Otillar R."/>
            <person name="Haridas S."/>
            <person name="Lipzen A."/>
            <person name="Grimwood J."/>
            <person name="Schmutz J."/>
            <person name="Clum A."/>
            <person name="Reid I.D."/>
            <person name="Moisan M.C."/>
            <person name="Butler G."/>
            <person name="Nguyen T.T.M."/>
            <person name="Dewar K."/>
            <person name="Conant G."/>
            <person name="Drula E."/>
            <person name="Henrissat B."/>
            <person name="Hansel C."/>
            <person name="Singer S."/>
            <person name="Hutchinson M.I."/>
            <person name="de Vries R.P."/>
            <person name="Natvig D.O."/>
            <person name="Powell A.J."/>
            <person name="Tsang A."/>
            <person name="Grigoriev I.V."/>
        </authorList>
    </citation>
    <scope>NUCLEOTIDE SEQUENCE [LARGE SCALE GENOMIC DNA]</scope>
    <source>
        <strain evidence="2 3">ATCC 24622</strain>
    </source>
</reference>
<keyword evidence="1" id="KW-1133">Transmembrane helix</keyword>
<proteinExistence type="predicted"/>
<name>A0ABR3VHK8_9PEZI</name>
<protein>
    <submittedName>
        <fullName evidence="2">Uncharacterized protein</fullName>
    </submittedName>
</protein>
<keyword evidence="3" id="KW-1185">Reference proteome</keyword>
<sequence>MYHPPGQQAALPVLSYVTHHHPPSFFSWLLLVSAPYSLVFLLFLPSRSLPDQPCRSLLLSHSVLSSLLPTARAPRPSPSRPSP</sequence>
<dbReference type="Proteomes" id="UP001586593">
    <property type="component" value="Unassembled WGS sequence"/>
</dbReference>
<dbReference type="EMBL" id="JAZHXJ010002129">
    <property type="protein sequence ID" value="KAL1841007.1"/>
    <property type="molecule type" value="Genomic_DNA"/>
</dbReference>
<evidence type="ECO:0000313" key="3">
    <source>
        <dbReference type="Proteomes" id="UP001586593"/>
    </source>
</evidence>
<organism evidence="2 3">
    <name type="scientific">Phialemonium thermophilum</name>
    <dbReference type="NCBI Taxonomy" id="223376"/>
    <lineage>
        <taxon>Eukaryota</taxon>
        <taxon>Fungi</taxon>
        <taxon>Dikarya</taxon>
        <taxon>Ascomycota</taxon>
        <taxon>Pezizomycotina</taxon>
        <taxon>Sordariomycetes</taxon>
        <taxon>Sordariomycetidae</taxon>
        <taxon>Cephalothecales</taxon>
        <taxon>Cephalothecaceae</taxon>
        <taxon>Phialemonium</taxon>
    </lineage>
</organism>
<feature type="transmembrane region" description="Helical" evidence="1">
    <location>
        <begin position="25"/>
        <end position="44"/>
    </location>
</feature>
<evidence type="ECO:0000313" key="2">
    <source>
        <dbReference type="EMBL" id="KAL1841007.1"/>
    </source>
</evidence>
<comment type="caution">
    <text evidence="2">The sequence shown here is derived from an EMBL/GenBank/DDBJ whole genome shotgun (WGS) entry which is preliminary data.</text>
</comment>
<accession>A0ABR3VHK8</accession>